<dbReference type="SUPFAM" id="SSF55144">
    <property type="entry name" value="LigT-like"/>
    <property type="match status" value="1"/>
</dbReference>
<dbReference type="Gene3D" id="3.90.1140.10">
    <property type="entry name" value="Cyclic phosphodiesterase"/>
    <property type="match status" value="1"/>
</dbReference>
<sequence length="190" mass="21601">MISNPPKYSIVIAPPQIGIDYVDHLKNELNSVIGWYNSRNSKAHITISEFTADGDELTKMTTNLKEIASYENPIHLNFEGVGNYANGAVFLKPDEVTKIEVGNLMRRIQKNLGVKNAYHSKDPHLSIGRKLSEENVQMALKMFAEVKLDFNCSHLVLRKFNPDLRQYEVFSEEFEFKGAQPKPVAQQSLF</sequence>
<dbReference type="RefSeq" id="WP_113645924.1">
    <property type="nucleotide sequence ID" value="NZ_QMHN01000001.1"/>
</dbReference>
<gene>
    <name evidence="1" type="ORF">DPV69_03550</name>
</gene>
<protein>
    <recommendedName>
        <fullName evidence="3">2'-5' RNA ligase family protein</fullName>
    </recommendedName>
</protein>
<comment type="caution">
    <text evidence="1">The sequence shown here is derived from an EMBL/GenBank/DDBJ whole genome shotgun (WGS) entry which is preliminary data.</text>
</comment>
<evidence type="ECO:0000313" key="1">
    <source>
        <dbReference type="EMBL" id="RWU10429.1"/>
    </source>
</evidence>
<accession>A0A443Z1R8</accession>
<keyword evidence="2" id="KW-1185">Reference proteome</keyword>
<dbReference type="AlphaFoldDB" id="A0A443Z1R8"/>
<dbReference type="InterPro" id="IPR009097">
    <property type="entry name" value="Cyclic_Pdiesterase"/>
</dbReference>
<reference evidence="1 2" key="1">
    <citation type="submission" date="2018-06" db="EMBL/GenBank/DDBJ databases">
        <title>Pedobacter endophyticus sp. nov., an endophytic bacterium isolated from a leaf of Triticum aestivum.</title>
        <authorList>
            <person name="Zhang L."/>
        </authorList>
    </citation>
    <scope>NUCLEOTIDE SEQUENCE [LARGE SCALE GENOMIC DNA]</scope>
    <source>
        <strain evidence="1 2">CM134L-2</strain>
    </source>
</reference>
<dbReference type="Proteomes" id="UP000284120">
    <property type="component" value="Unassembled WGS sequence"/>
</dbReference>
<evidence type="ECO:0000313" key="2">
    <source>
        <dbReference type="Proteomes" id="UP000284120"/>
    </source>
</evidence>
<name>A0A443Z1R8_9SPHI</name>
<proteinExistence type="predicted"/>
<evidence type="ECO:0008006" key="3">
    <source>
        <dbReference type="Google" id="ProtNLM"/>
    </source>
</evidence>
<dbReference type="Pfam" id="PF13563">
    <property type="entry name" value="2_5_RNA_ligase2"/>
    <property type="match status" value="1"/>
</dbReference>
<dbReference type="OrthoDB" id="980044at2"/>
<organism evidence="1 2">
    <name type="scientific">Pedobacter chitinilyticus</name>
    <dbReference type="NCBI Taxonomy" id="2233776"/>
    <lineage>
        <taxon>Bacteria</taxon>
        <taxon>Pseudomonadati</taxon>
        <taxon>Bacteroidota</taxon>
        <taxon>Sphingobacteriia</taxon>
        <taxon>Sphingobacteriales</taxon>
        <taxon>Sphingobacteriaceae</taxon>
        <taxon>Pedobacter</taxon>
    </lineage>
</organism>
<dbReference type="EMBL" id="SAYW01000001">
    <property type="protein sequence ID" value="RWU10429.1"/>
    <property type="molecule type" value="Genomic_DNA"/>
</dbReference>